<protein>
    <submittedName>
        <fullName evidence="1">Uncharacterized protein</fullName>
    </submittedName>
</protein>
<reference evidence="1" key="1">
    <citation type="journal article" date="2023" name="Mol. Phylogenet. Evol.">
        <title>Genome-scale phylogeny and comparative genomics of the fungal order Sordariales.</title>
        <authorList>
            <person name="Hensen N."/>
            <person name="Bonometti L."/>
            <person name="Westerberg I."/>
            <person name="Brannstrom I.O."/>
            <person name="Guillou S."/>
            <person name="Cros-Aarteil S."/>
            <person name="Calhoun S."/>
            <person name="Haridas S."/>
            <person name="Kuo A."/>
            <person name="Mondo S."/>
            <person name="Pangilinan J."/>
            <person name="Riley R."/>
            <person name="LaButti K."/>
            <person name="Andreopoulos B."/>
            <person name="Lipzen A."/>
            <person name="Chen C."/>
            <person name="Yan M."/>
            <person name="Daum C."/>
            <person name="Ng V."/>
            <person name="Clum A."/>
            <person name="Steindorff A."/>
            <person name="Ohm R.A."/>
            <person name="Martin F."/>
            <person name="Silar P."/>
            <person name="Natvig D.O."/>
            <person name="Lalanne C."/>
            <person name="Gautier V."/>
            <person name="Ament-Velasquez S.L."/>
            <person name="Kruys A."/>
            <person name="Hutchinson M.I."/>
            <person name="Powell A.J."/>
            <person name="Barry K."/>
            <person name="Miller A.N."/>
            <person name="Grigoriev I.V."/>
            <person name="Debuchy R."/>
            <person name="Gladieux P."/>
            <person name="Hiltunen Thoren M."/>
            <person name="Johannesson H."/>
        </authorList>
    </citation>
    <scope>NUCLEOTIDE SEQUENCE</scope>
    <source>
        <strain evidence="1">CBS 123565</strain>
    </source>
</reference>
<reference evidence="1" key="2">
    <citation type="submission" date="2023-05" db="EMBL/GenBank/DDBJ databases">
        <authorList>
            <consortium name="Lawrence Berkeley National Laboratory"/>
            <person name="Steindorff A."/>
            <person name="Hensen N."/>
            <person name="Bonometti L."/>
            <person name="Westerberg I."/>
            <person name="Brannstrom I.O."/>
            <person name="Guillou S."/>
            <person name="Cros-Aarteil S."/>
            <person name="Calhoun S."/>
            <person name="Haridas S."/>
            <person name="Kuo A."/>
            <person name="Mondo S."/>
            <person name="Pangilinan J."/>
            <person name="Riley R."/>
            <person name="Labutti K."/>
            <person name="Andreopoulos B."/>
            <person name="Lipzen A."/>
            <person name="Chen C."/>
            <person name="Yanf M."/>
            <person name="Daum C."/>
            <person name="Ng V."/>
            <person name="Clum A."/>
            <person name="Ohm R."/>
            <person name="Martin F."/>
            <person name="Silar P."/>
            <person name="Natvig D."/>
            <person name="Lalanne C."/>
            <person name="Gautier V."/>
            <person name="Ament-Velasquez S.L."/>
            <person name="Kruys A."/>
            <person name="Hutchinson M.I."/>
            <person name="Powell A.J."/>
            <person name="Barry K."/>
            <person name="Miller A.N."/>
            <person name="Grigoriev I.V."/>
            <person name="Debuchy R."/>
            <person name="Gladieux P."/>
            <person name="Thoren M.H."/>
            <person name="Johannesson H."/>
        </authorList>
    </citation>
    <scope>NUCLEOTIDE SEQUENCE</scope>
    <source>
        <strain evidence="1">CBS 123565</strain>
    </source>
</reference>
<comment type="caution">
    <text evidence="1">The sequence shown here is derived from an EMBL/GenBank/DDBJ whole genome shotgun (WGS) entry which is preliminary data.</text>
</comment>
<dbReference type="AlphaFoldDB" id="A0AAN6ZBN6"/>
<dbReference type="EMBL" id="MU853421">
    <property type="protein sequence ID" value="KAK4131903.1"/>
    <property type="molecule type" value="Genomic_DNA"/>
</dbReference>
<dbReference type="Proteomes" id="UP001304895">
    <property type="component" value="Unassembled WGS sequence"/>
</dbReference>
<name>A0AAN6ZBN6_9PEZI</name>
<proteinExistence type="predicted"/>
<keyword evidence="2" id="KW-1185">Reference proteome</keyword>
<gene>
    <name evidence="1" type="ORF">BT67DRAFT_444319</name>
</gene>
<sequence length="84" mass="9164">MVSRSARVVFTGLQAGVSFDQSCRWVVDFHTSGAFNNTLIVRAARLRANGCCVPLCLKCRSWADGNATYLDSGPWWGPCISDPP</sequence>
<organism evidence="1 2">
    <name type="scientific">Trichocladium antarcticum</name>
    <dbReference type="NCBI Taxonomy" id="1450529"/>
    <lineage>
        <taxon>Eukaryota</taxon>
        <taxon>Fungi</taxon>
        <taxon>Dikarya</taxon>
        <taxon>Ascomycota</taxon>
        <taxon>Pezizomycotina</taxon>
        <taxon>Sordariomycetes</taxon>
        <taxon>Sordariomycetidae</taxon>
        <taxon>Sordariales</taxon>
        <taxon>Chaetomiaceae</taxon>
        <taxon>Trichocladium</taxon>
    </lineage>
</organism>
<evidence type="ECO:0000313" key="2">
    <source>
        <dbReference type="Proteomes" id="UP001304895"/>
    </source>
</evidence>
<accession>A0AAN6ZBN6</accession>
<evidence type="ECO:0000313" key="1">
    <source>
        <dbReference type="EMBL" id="KAK4131903.1"/>
    </source>
</evidence>